<evidence type="ECO:0000256" key="10">
    <source>
        <dbReference type="ARBA" id="ARBA00022989"/>
    </source>
</evidence>
<evidence type="ECO:0000256" key="18">
    <source>
        <dbReference type="ARBA" id="ARBA00041418"/>
    </source>
</evidence>
<dbReference type="EC" id="2.4.99.28" evidence="19"/>
<evidence type="ECO:0000313" key="23">
    <source>
        <dbReference type="EMBL" id="ALE09643.1"/>
    </source>
</evidence>
<keyword evidence="12" id="KW-0131">Cell cycle</keyword>
<proteinExistence type="inferred from homology"/>
<dbReference type="GO" id="GO:0032153">
    <property type="term" value="C:cell division site"/>
    <property type="evidence" value="ECO:0007669"/>
    <property type="project" value="TreeGrafter"/>
</dbReference>
<evidence type="ECO:0000256" key="1">
    <source>
        <dbReference type="ARBA" id="ARBA00004651"/>
    </source>
</evidence>
<dbReference type="GO" id="GO:0008955">
    <property type="term" value="F:peptidoglycan glycosyltransferase activity"/>
    <property type="evidence" value="ECO:0007669"/>
    <property type="project" value="UniProtKB-EC"/>
</dbReference>
<keyword evidence="6" id="KW-0808">Transferase</keyword>
<keyword evidence="9" id="KW-0573">Peptidoglycan synthesis</keyword>
<dbReference type="Pfam" id="PF01098">
    <property type="entry name" value="FTSW_RODA_SPOVE"/>
    <property type="match status" value="1"/>
</dbReference>
<keyword evidence="10 22" id="KW-1133">Transmembrane helix</keyword>
<evidence type="ECO:0000256" key="11">
    <source>
        <dbReference type="ARBA" id="ARBA00023136"/>
    </source>
</evidence>
<evidence type="ECO:0000256" key="19">
    <source>
        <dbReference type="ARBA" id="ARBA00044770"/>
    </source>
</evidence>
<evidence type="ECO:0000256" key="22">
    <source>
        <dbReference type="SAM" id="Phobius"/>
    </source>
</evidence>
<keyword evidence="5" id="KW-0328">Glycosyltransferase</keyword>
<dbReference type="GO" id="GO:0005886">
    <property type="term" value="C:plasma membrane"/>
    <property type="evidence" value="ECO:0007669"/>
    <property type="project" value="UniProtKB-SubCell"/>
</dbReference>
<organism evidence="23 24">
    <name type="scientific">Bifidobacterium longum subsp. infantis</name>
    <dbReference type="NCBI Taxonomy" id="1682"/>
    <lineage>
        <taxon>Bacteria</taxon>
        <taxon>Bacillati</taxon>
        <taxon>Actinomycetota</taxon>
        <taxon>Actinomycetes</taxon>
        <taxon>Bifidobacteriales</taxon>
        <taxon>Bifidobacteriaceae</taxon>
        <taxon>Bifidobacterium</taxon>
    </lineage>
</organism>
<feature type="transmembrane region" description="Helical" evidence="22">
    <location>
        <begin position="33"/>
        <end position="51"/>
    </location>
</feature>
<dbReference type="EMBL" id="CP010411">
    <property type="protein sequence ID" value="ALE09643.1"/>
    <property type="molecule type" value="Genomic_DNA"/>
</dbReference>
<dbReference type="PANTHER" id="PTHR30474:SF2">
    <property type="entry name" value="PEPTIDOGLYCAN GLYCOSYLTRANSFERASE FTSW-RELATED"/>
    <property type="match status" value="1"/>
</dbReference>
<evidence type="ECO:0000256" key="16">
    <source>
        <dbReference type="ARBA" id="ARBA00038053"/>
    </source>
</evidence>
<evidence type="ECO:0000256" key="4">
    <source>
        <dbReference type="ARBA" id="ARBA00022618"/>
    </source>
</evidence>
<dbReference type="GO" id="GO:0071555">
    <property type="term" value="P:cell wall organization"/>
    <property type="evidence" value="ECO:0007669"/>
    <property type="project" value="UniProtKB-KW"/>
</dbReference>
<evidence type="ECO:0000313" key="24">
    <source>
        <dbReference type="Proteomes" id="UP000067206"/>
    </source>
</evidence>
<keyword evidence="4 23" id="KW-0132">Cell division</keyword>
<name>A0A0M4LV22_BIFLI</name>
<feature type="transmembrane region" description="Helical" evidence="22">
    <location>
        <begin position="152"/>
        <end position="170"/>
    </location>
</feature>
<dbReference type="PANTHER" id="PTHR30474">
    <property type="entry name" value="CELL CYCLE PROTEIN"/>
    <property type="match status" value="1"/>
</dbReference>
<dbReference type="PROSITE" id="PS00428">
    <property type="entry name" value="FTSW_RODA_SPOVE"/>
    <property type="match status" value="1"/>
</dbReference>
<dbReference type="Proteomes" id="UP000067206">
    <property type="component" value="Chromosome"/>
</dbReference>
<dbReference type="InterPro" id="IPR018365">
    <property type="entry name" value="Cell_cycle_FtsW-rel_CS"/>
</dbReference>
<evidence type="ECO:0000256" key="21">
    <source>
        <dbReference type="ARBA" id="ARBA00049966"/>
    </source>
</evidence>
<keyword evidence="8" id="KW-0133">Cell shape</keyword>
<comment type="catalytic activity">
    <reaction evidence="20">
        <text>[GlcNAc-(1-&gt;4)-Mur2Ac(oyl-L-Ala-gamma-D-Glu-L-Lys-D-Ala-D-Ala)](n)-di-trans,octa-cis-undecaprenyl diphosphate + beta-D-GlcNAc-(1-&gt;4)-Mur2Ac(oyl-L-Ala-gamma-D-Glu-L-Lys-D-Ala-D-Ala)-di-trans,octa-cis-undecaprenyl diphosphate = [GlcNAc-(1-&gt;4)-Mur2Ac(oyl-L-Ala-gamma-D-Glu-L-Lys-D-Ala-D-Ala)](n+1)-di-trans,octa-cis-undecaprenyl diphosphate + di-trans,octa-cis-undecaprenyl diphosphate + H(+)</text>
        <dbReference type="Rhea" id="RHEA:23708"/>
        <dbReference type="Rhea" id="RHEA-COMP:9602"/>
        <dbReference type="Rhea" id="RHEA-COMP:9603"/>
        <dbReference type="ChEBI" id="CHEBI:15378"/>
        <dbReference type="ChEBI" id="CHEBI:58405"/>
        <dbReference type="ChEBI" id="CHEBI:60033"/>
        <dbReference type="ChEBI" id="CHEBI:78435"/>
        <dbReference type="EC" id="2.4.99.28"/>
    </reaction>
</comment>
<feature type="transmembrane region" description="Helical" evidence="22">
    <location>
        <begin position="93"/>
        <end position="116"/>
    </location>
</feature>
<feature type="transmembrane region" description="Helical" evidence="22">
    <location>
        <begin position="263"/>
        <end position="286"/>
    </location>
</feature>
<keyword evidence="3" id="KW-1003">Cell membrane</keyword>
<keyword evidence="11 22" id="KW-0472">Membrane</keyword>
<evidence type="ECO:0000256" key="20">
    <source>
        <dbReference type="ARBA" id="ARBA00049902"/>
    </source>
</evidence>
<feature type="transmembrane region" description="Helical" evidence="22">
    <location>
        <begin position="328"/>
        <end position="350"/>
    </location>
</feature>
<dbReference type="GO" id="GO:0015648">
    <property type="term" value="F:lipid-linked peptidoglycan transporter activity"/>
    <property type="evidence" value="ECO:0007669"/>
    <property type="project" value="TreeGrafter"/>
</dbReference>
<feature type="transmembrane region" description="Helical" evidence="22">
    <location>
        <begin position="63"/>
        <end position="81"/>
    </location>
</feature>
<dbReference type="NCBIfam" id="TIGR02614">
    <property type="entry name" value="ftsW"/>
    <property type="match status" value="1"/>
</dbReference>
<dbReference type="GO" id="GO:0051301">
    <property type="term" value="P:cell division"/>
    <property type="evidence" value="ECO:0007669"/>
    <property type="project" value="UniProtKB-KW"/>
</dbReference>
<sequence>MAVVGLTCFGLIMVFSSSTVTMAALGKSPFLQLLNQGAFCLIGLVLGFVALMMPVTFWKRTGVFFVVGACLLQALTFTPLGHDVYGNRGWLDLGFTTIQPAEFMKFAMCIWLPSSLHACSKMYHKKGIKAYAAPLVLYAIGVALVMGGRDLGTAMILVFIGGVAFLIVGFPGKWMGVGVLGAVVMVGALAVSSPNRLRRILATYGDCSAADAQSVCYQSIHAKYAIASGGFLGLGIGNSREKWNYLPAAHNDFIFAIIGEETGFVGCAIVLLFFAILAWCMIVIALQVTDRYVAMVLMCVTIWIVGQAMVNIGVVVGVFPVLGVPMPFVSAGGSSMIMCLTAAGLVVGLMRSQPQIKQSRQSA</sequence>
<evidence type="ECO:0000256" key="8">
    <source>
        <dbReference type="ARBA" id="ARBA00022960"/>
    </source>
</evidence>
<dbReference type="GO" id="GO:0009252">
    <property type="term" value="P:peptidoglycan biosynthetic process"/>
    <property type="evidence" value="ECO:0007669"/>
    <property type="project" value="UniProtKB-KW"/>
</dbReference>
<comment type="subcellular location">
    <subcellularLocation>
        <location evidence="1">Cell membrane</location>
        <topology evidence="1">Multi-pass membrane protein</topology>
    </subcellularLocation>
</comment>
<protein>
    <recommendedName>
        <fullName evidence="17">Probable peptidoglycan glycosyltransferase FtsW</fullName>
        <ecNumber evidence="19">2.4.99.28</ecNumber>
    </recommendedName>
    <alternativeName>
        <fullName evidence="18">Cell division protein FtsW</fullName>
    </alternativeName>
    <alternativeName>
        <fullName evidence="15">Cell wall polymerase</fullName>
    </alternativeName>
    <alternativeName>
        <fullName evidence="14">Peptidoglycan polymerase</fullName>
    </alternativeName>
</protein>
<dbReference type="GO" id="GO:0008360">
    <property type="term" value="P:regulation of cell shape"/>
    <property type="evidence" value="ECO:0007669"/>
    <property type="project" value="UniProtKB-KW"/>
</dbReference>
<evidence type="ECO:0000256" key="14">
    <source>
        <dbReference type="ARBA" id="ARBA00032370"/>
    </source>
</evidence>
<comment type="similarity">
    <text evidence="16">Belongs to the SEDS family. FtsW subfamily.</text>
</comment>
<accession>A0A0M4LV22</accession>
<evidence type="ECO:0000256" key="3">
    <source>
        <dbReference type="ARBA" id="ARBA00022475"/>
    </source>
</evidence>
<evidence type="ECO:0000256" key="17">
    <source>
        <dbReference type="ARBA" id="ARBA00041185"/>
    </source>
</evidence>
<gene>
    <name evidence="23" type="ORF">RY67_1629</name>
</gene>
<evidence type="ECO:0000256" key="6">
    <source>
        <dbReference type="ARBA" id="ARBA00022679"/>
    </source>
</evidence>
<comment type="function">
    <text evidence="21">Peptidoglycan polymerase that is essential for cell division.</text>
</comment>
<evidence type="ECO:0000256" key="7">
    <source>
        <dbReference type="ARBA" id="ARBA00022692"/>
    </source>
</evidence>
<evidence type="ECO:0000256" key="12">
    <source>
        <dbReference type="ARBA" id="ARBA00023306"/>
    </source>
</evidence>
<dbReference type="InterPro" id="IPR001182">
    <property type="entry name" value="FtsW/RodA"/>
</dbReference>
<keyword evidence="13" id="KW-0961">Cell wall biogenesis/degradation</keyword>
<feature type="transmembrane region" description="Helical" evidence="22">
    <location>
        <begin position="177"/>
        <end position="194"/>
    </location>
</feature>
<comment type="pathway">
    <text evidence="2">Cell wall biogenesis; peptidoglycan biosynthesis.</text>
</comment>
<keyword evidence="7 22" id="KW-0812">Transmembrane</keyword>
<evidence type="ECO:0000256" key="9">
    <source>
        <dbReference type="ARBA" id="ARBA00022984"/>
    </source>
</evidence>
<evidence type="ECO:0000256" key="2">
    <source>
        <dbReference type="ARBA" id="ARBA00004752"/>
    </source>
</evidence>
<feature type="transmembrane region" description="Helical" evidence="22">
    <location>
        <begin position="128"/>
        <end position="146"/>
    </location>
</feature>
<dbReference type="AlphaFoldDB" id="A0A0M4LV22"/>
<evidence type="ECO:0000256" key="5">
    <source>
        <dbReference type="ARBA" id="ARBA00022676"/>
    </source>
</evidence>
<evidence type="ECO:0000256" key="13">
    <source>
        <dbReference type="ARBA" id="ARBA00023316"/>
    </source>
</evidence>
<feature type="transmembrane region" description="Helical" evidence="22">
    <location>
        <begin position="293"/>
        <end position="322"/>
    </location>
</feature>
<reference evidence="23 24" key="1">
    <citation type="submission" date="2014-12" db="EMBL/GenBank/DDBJ databases">
        <title>Complete genome sequence of Bifidobacterium longum subsp. infantis BT1.</title>
        <authorList>
            <person name="Kim J.F."/>
            <person name="Kwak M.-J."/>
        </authorList>
    </citation>
    <scope>NUCLEOTIDE SEQUENCE [LARGE SCALE GENOMIC DNA]</scope>
    <source>
        <strain evidence="23 24">BT1</strain>
    </source>
</reference>
<dbReference type="InterPro" id="IPR013437">
    <property type="entry name" value="FtsW"/>
</dbReference>
<evidence type="ECO:0000256" key="15">
    <source>
        <dbReference type="ARBA" id="ARBA00033270"/>
    </source>
</evidence>
<dbReference type="PATRIC" id="fig|1682.24.peg.1584"/>